<dbReference type="Pfam" id="PF02358">
    <property type="entry name" value="Trehalose_PPase"/>
    <property type="match status" value="1"/>
</dbReference>
<dbReference type="FunFam" id="3.40.50.2000:FF:000036">
    <property type="entry name" value="Alpha,alpha-trehalose-phosphate synthase subunit Tps2"/>
    <property type="match status" value="1"/>
</dbReference>
<reference evidence="3 4" key="1">
    <citation type="submission" date="2006-10" db="EMBL/GenBank/DDBJ databases">
        <title>The Genome Sequence of Batrachochytrium dendrobatidis JEL423.</title>
        <authorList>
            <consortium name="The Broad Institute Genome Sequencing Platform"/>
            <person name="Birren B."/>
            <person name="Lander E."/>
            <person name="Galagan J."/>
            <person name="Cuomo C."/>
            <person name="Devon K."/>
            <person name="Jaffe D."/>
            <person name="Butler J."/>
            <person name="Alvarez P."/>
            <person name="Gnerre S."/>
            <person name="Grabherr M."/>
            <person name="Kleber M."/>
            <person name="Mauceli E."/>
            <person name="Brockman W."/>
            <person name="Young S."/>
            <person name="LaButti K."/>
            <person name="Sykes S."/>
            <person name="DeCaprio D."/>
            <person name="Crawford M."/>
            <person name="Koehrsen M."/>
            <person name="Engels R."/>
            <person name="Montgomery P."/>
            <person name="Pearson M."/>
            <person name="Howarth C."/>
            <person name="Larson L."/>
            <person name="White J."/>
            <person name="O'Leary S."/>
            <person name="Kodira C."/>
            <person name="Zeng Q."/>
            <person name="Yandava C."/>
            <person name="Alvarado L."/>
            <person name="Longcore J."/>
            <person name="James T."/>
        </authorList>
    </citation>
    <scope>NUCLEOTIDE SEQUENCE [LARGE SCALE GENOMIC DNA]</scope>
    <source>
        <strain evidence="3 4">JEL423</strain>
    </source>
</reference>
<sequence length="903" mass="100864">MASSVMMSTGSVSDPTDIQKPKGRIIVATHHLPWIICRSGNSLPSNGINPGTGKSNHVHHSRGLSIDSVATSSSSDSGYGLKSSLSTANSDFIGPGLTYNTIDSVKNITSELNAPTEPVDQESLLKPKAFNSEWTLKSRPGHSALFSGVHSLSESGANQVVHVGWLGHVPPSQSTSNANPDPVTLSLTPQTPEETVQQAKQMLWSLQSCVPVLLDDNVATNHYKGYCKLDLWPLFHYIPWDDTKSTREGTRSWPDYVTVNEQFAETIIQIYQPGDIIWVHDYHLLLVPSMIRKALPTAIIGFFLHTPFPSSEIFRSLPRRKEILSGLLGSNLIGFQTYAHARHFNSSCIRVLGCESSPTGVEFHGFTVSIGIFPIGIDVQRVQALCRKDSVSQKAKSIRDLFPGKRIIMGRDKFDHIKGILHKLHSFEKFLQLFPEWHNKVTLIQITSPPHRSSPSFASKISETISRINGTYGSLEYAPVHHYHQILDEDEYYALLNIADMSLITSLRDGMNTSSHEFVVCQHEQKAPLILSEFTGTAGSMSGAYLVNPWDHLGVANAINDALLLSIEDRAIKHKQLYDHVTRHTAQFWASSFIKELCSISQGTTQQTPTPIVDTPRIINSYTHAQRRLLMFDYDGTLTPIKKVPNAALPPPDMLKAMQILVQDPKNVVFVISGRDQACLDTWLGHIDNLGLSAEHGSFIKYPGGKWINLATEIDLNWKAPVAEIFNFFTERTLGSFVEHKRYAITWHYRLADPDYGTFQAKECQMHLENAILSKLPVEILLGKKNLEVRPISMNKGEIVKRLVQQQLQNQPPCDFVYCVGDDRTDEDMFKALKKSELNEDTYFTCTIGSATKHTHAQWHVNAPQDVIDLIGTMADYIETDMNILQLEVKISKCMRTNPLVGL</sequence>
<dbReference type="STRING" id="403673.A0A177WWS4"/>
<dbReference type="CDD" id="cd03788">
    <property type="entry name" value="GT20_TPS"/>
    <property type="match status" value="1"/>
</dbReference>
<dbReference type="AlphaFoldDB" id="A0A177WWS4"/>
<dbReference type="GO" id="GO:0005946">
    <property type="term" value="C:alpha,alpha-trehalose-phosphate synthase complex (UDP-forming)"/>
    <property type="evidence" value="ECO:0007669"/>
    <property type="project" value="TreeGrafter"/>
</dbReference>
<evidence type="ECO:0000313" key="4">
    <source>
        <dbReference type="Proteomes" id="UP000077115"/>
    </source>
</evidence>
<gene>
    <name evidence="3" type="ORF">BDEG_27763</name>
</gene>
<dbReference type="InterPro" id="IPR036412">
    <property type="entry name" value="HAD-like_sf"/>
</dbReference>
<evidence type="ECO:0000256" key="2">
    <source>
        <dbReference type="ARBA" id="ARBA00006330"/>
    </source>
</evidence>
<dbReference type="VEuPathDB" id="FungiDB:BDEG_27763"/>
<dbReference type="InterPro" id="IPR006379">
    <property type="entry name" value="HAD-SF_hydro_IIB"/>
</dbReference>
<reference evidence="3 4" key="2">
    <citation type="submission" date="2016-05" db="EMBL/GenBank/DDBJ databases">
        <title>Lineage-specific infection strategies underlie the spectrum of fungal disease in amphibians.</title>
        <authorList>
            <person name="Cuomo C.A."/>
            <person name="Farrer R.A."/>
            <person name="James T."/>
            <person name="Longcore J."/>
            <person name="Birren B."/>
        </authorList>
    </citation>
    <scope>NUCLEOTIDE SEQUENCE [LARGE SCALE GENOMIC DNA]</scope>
    <source>
        <strain evidence="3 4">JEL423</strain>
    </source>
</reference>
<dbReference type="InterPro" id="IPR001830">
    <property type="entry name" value="Glyco_trans_20"/>
</dbReference>
<dbReference type="Gene3D" id="3.30.70.1020">
    <property type="entry name" value="Trehalose-6-phosphate phosphatase related protein, domain 2"/>
    <property type="match status" value="1"/>
</dbReference>
<dbReference type="Pfam" id="PF00982">
    <property type="entry name" value="Glyco_transf_20"/>
    <property type="match status" value="1"/>
</dbReference>
<comment type="similarity">
    <text evidence="1">In the N-terminal section; belongs to the glycosyltransferase 20 family.</text>
</comment>
<dbReference type="Gene3D" id="3.40.50.1000">
    <property type="entry name" value="HAD superfamily/HAD-like"/>
    <property type="match status" value="1"/>
</dbReference>
<dbReference type="EMBL" id="DS022312">
    <property type="protein sequence ID" value="OAJ44543.1"/>
    <property type="molecule type" value="Genomic_DNA"/>
</dbReference>
<dbReference type="GO" id="GO:0003825">
    <property type="term" value="F:alpha,alpha-trehalose-phosphate synthase (UDP-forming) activity"/>
    <property type="evidence" value="ECO:0007669"/>
    <property type="project" value="TreeGrafter"/>
</dbReference>
<dbReference type="NCBIfam" id="NF011071">
    <property type="entry name" value="PRK14501.1"/>
    <property type="match status" value="1"/>
</dbReference>
<dbReference type="NCBIfam" id="TIGR00685">
    <property type="entry name" value="T6PP"/>
    <property type="match status" value="1"/>
</dbReference>
<dbReference type="InterPro" id="IPR003337">
    <property type="entry name" value="Trehalose_PPase"/>
</dbReference>
<dbReference type="NCBIfam" id="TIGR01484">
    <property type="entry name" value="HAD-SF-IIB"/>
    <property type="match status" value="1"/>
</dbReference>
<dbReference type="eggNOG" id="KOG1050">
    <property type="taxonomic scope" value="Eukaryota"/>
</dbReference>
<evidence type="ECO:0000313" key="3">
    <source>
        <dbReference type="EMBL" id="OAJ44543.1"/>
    </source>
</evidence>
<dbReference type="GO" id="GO:0005992">
    <property type="term" value="P:trehalose biosynthetic process"/>
    <property type="evidence" value="ECO:0007669"/>
    <property type="project" value="InterPro"/>
</dbReference>
<dbReference type="GO" id="GO:0004805">
    <property type="term" value="F:trehalose-phosphatase activity"/>
    <property type="evidence" value="ECO:0007669"/>
    <property type="project" value="TreeGrafter"/>
</dbReference>
<dbReference type="InterPro" id="IPR023214">
    <property type="entry name" value="HAD_sf"/>
</dbReference>
<dbReference type="CDD" id="cd01627">
    <property type="entry name" value="HAD_TPP"/>
    <property type="match status" value="1"/>
</dbReference>
<dbReference type="OrthoDB" id="755951at2759"/>
<dbReference type="Proteomes" id="UP000077115">
    <property type="component" value="Unassembled WGS sequence"/>
</dbReference>
<dbReference type="SUPFAM" id="SSF56784">
    <property type="entry name" value="HAD-like"/>
    <property type="match status" value="1"/>
</dbReference>
<dbReference type="GO" id="GO:0005829">
    <property type="term" value="C:cytosol"/>
    <property type="evidence" value="ECO:0007669"/>
    <property type="project" value="TreeGrafter"/>
</dbReference>
<dbReference type="FunFam" id="3.30.70.1020:FF:000002">
    <property type="entry name" value="Trehalose-6-phosphate synthase 2"/>
    <property type="match status" value="1"/>
</dbReference>
<name>A0A177WWS4_BATDL</name>
<dbReference type="Gene3D" id="3.40.50.2000">
    <property type="entry name" value="Glycogen Phosphorylase B"/>
    <property type="match status" value="2"/>
</dbReference>
<proteinExistence type="inferred from homology"/>
<dbReference type="SUPFAM" id="SSF53756">
    <property type="entry name" value="UDP-Glycosyltransferase/glycogen phosphorylase"/>
    <property type="match status" value="1"/>
</dbReference>
<dbReference type="PANTHER" id="PTHR10788">
    <property type="entry name" value="TREHALOSE-6-PHOSPHATE SYNTHASE"/>
    <property type="match status" value="1"/>
</dbReference>
<dbReference type="FunFam" id="3.40.50.1000:FF:000052">
    <property type="entry name" value="Alpha,alpha-trehalose-phosphate synthase [UDP-forming] 6"/>
    <property type="match status" value="1"/>
</dbReference>
<accession>A0A177WWS4</accession>
<comment type="similarity">
    <text evidence="2">In the C-terminal section; belongs to the trehalose phosphatase family.</text>
</comment>
<evidence type="ECO:0000256" key="1">
    <source>
        <dbReference type="ARBA" id="ARBA00005409"/>
    </source>
</evidence>
<organism evidence="3 4">
    <name type="scientific">Batrachochytrium dendrobatidis (strain JEL423)</name>
    <dbReference type="NCBI Taxonomy" id="403673"/>
    <lineage>
        <taxon>Eukaryota</taxon>
        <taxon>Fungi</taxon>
        <taxon>Fungi incertae sedis</taxon>
        <taxon>Chytridiomycota</taxon>
        <taxon>Chytridiomycota incertae sedis</taxon>
        <taxon>Chytridiomycetes</taxon>
        <taxon>Rhizophydiales</taxon>
        <taxon>Rhizophydiales incertae sedis</taxon>
        <taxon>Batrachochytrium</taxon>
    </lineage>
</organism>
<protein>
    <submittedName>
        <fullName evidence="3">Trehalose-phosphatase</fullName>
    </submittedName>
</protein>
<dbReference type="PANTHER" id="PTHR10788:SF123">
    <property type="entry name" value="TREHALOSE-PHOSPHATASE"/>
    <property type="match status" value="1"/>
</dbReference>